<reference evidence="2 3" key="1">
    <citation type="journal article" date="2010" name="Nature">
        <title>Genome sequencing and analysis of the model grass Brachypodium distachyon.</title>
        <authorList>
            <consortium name="International Brachypodium Initiative"/>
        </authorList>
    </citation>
    <scope>NUCLEOTIDE SEQUENCE [LARGE SCALE GENOMIC DNA]</scope>
    <source>
        <strain evidence="2 3">Bd21</strain>
    </source>
</reference>
<proteinExistence type="predicted"/>
<dbReference type="Pfam" id="PF04398">
    <property type="entry name" value="DUF538"/>
    <property type="match status" value="1"/>
</dbReference>
<name>I1GTD8_BRADI</name>
<dbReference type="GeneID" id="104582053"/>
<feature type="signal peptide" evidence="1">
    <location>
        <begin position="1"/>
        <end position="21"/>
    </location>
</feature>
<keyword evidence="4" id="KW-1185">Reference proteome</keyword>
<dbReference type="HOGENOM" id="CLU_089542_5_1_1"/>
<dbReference type="STRING" id="15368.I1GTD8"/>
<keyword evidence="1" id="KW-0732">Signal</keyword>
<reference evidence="3" key="3">
    <citation type="submission" date="2018-08" db="UniProtKB">
        <authorList>
            <consortium name="EnsemblPlants"/>
        </authorList>
    </citation>
    <scope>IDENTIFICATION</scope>
    <source>
        <strain evidence="3">cv. Bd21</strain>
    </source>
</reference>
<dbReference type="Gramene" id="KQK15709">
    <property type="protein sequence ID" value="KQK15709"/>
    <property type="gene ID" value="BRADI_1g24510v3"/>
</dbReference>
<organism evidence="2">
    <name type="scientific">Brachypodium distachyon</name>
    <name type="common">Purple false brome</name>
    <name type="synonym">Trachynia distachya</name>
    <dbReference type="NCBI Taxonomy" id="15368"/>
    <lineage>
        <taxon>Eukaryota</taxon>
        <taxon>Viridiplantae</taxon>
        <taxon>Streptophyta</taxon>
        <taxon>Embryophyta</taxon>
        <taxon>Tracheophyta</taxon>
        <taxon>Spermatophyta</taxon>
        <taxon>Magnoliopsida</taxon>
        <taxon>Liliopsida</taxon>
        <taxon>Poales</taxon>
        <taxon>Poaceae</taxon>
        <taxon>BOP clade</taxon>
        <taxon>Pooideae</taxon>
        <taxon>Stipodae</taxon>
        <taxon>Brachypodieae</taxon>
        <taxon>Brachypodium</taxon>
    </lineage>
</organism>
<evidence type="ECO:0000256" key="1">
    <source>
        <dbReference type="SAM" id="SignalP"/>
    </source>
</evidence>
<sequence>MTMQCLLLAILMASIFHMASSARGTISDNSTIGVDSIGTAYEVLEDNGLPPGLLPLGVESYTLKGGNLAVTLPNTCEFSVPIAGKQYKFRYDSTIGGVLQDGSISRVYGVRLQVEFAWLGLSQIQHLGDQLKLQLETSTQSFPASAFALSPRCN</sequence>
<dbReference type="Proteomes" id="UP000008810">
    <property type="component" value="Chromosome 1"/>
</dbReference>
<dbReference type="OrthoDB" id="674545at2759"/>
<evidence type="ECO:0000313" key="4">
    <source>
        <dbReference type="Proteomes" id="UP000008810"/>
    </source>
</evidence>
<dbReference type="InterPro" id="IPR036758">
    <property type="entry name" value="At5g01610-like"/>
</dbReference>
<evidence type="ECO:0008006" key="5">
    <source>
        <dbReference type="Google" id="ProtNLM"/>
    </source>
</evidence>
<protein>
    <recommendedName>
        <fullName evidence="5">Xylanase inhibitor C-terminal domain-containing protein</fullName>
    </recommendedName>
</protein>
<dbReference type="Gene3D" id="2.30.240.10">
    <property type="entry name" value="At5g01610-like"/>
    <property type="match status" value="1"/>
</dbReference>
<dbReference type="KEGG" id="bdi:104582053"/>
<dbReference type="InterPro" id="IPR007493">
    <property type="entry name" value="DUF538"/>
</dbReference>
<reference evidence="2" key="2">
    <citation type="submission" date="2017-06" db="EMBL/GenBank/DDBJ databases">
        <title>WGS assembly of Brachypodium distachyon.</title>
        <authorList>
            <consortium name="The International Brachypodium Initiative"/>
            <person name="Lucas S."/>
            <person name="Harmon-Smith M."/>
            <person name="Lail K."/>
            <person name="Tice H."/>
            <person name="Grimwood J."/>
            <person name="Bruce D."/>
            <person name="Barry K."/>
            <person name="Shu S."/>
            <person name="Lindquist E."/>
            <person name="Wang M."/>
            <person name="Pitluck S."/>
            <person name="Vogel J.P."/>
            <person name="Garvin D.F."/>
            <person name="Mockler T.C."/>
            <person name="Schmutz J."/>
            <person name="Rokhsar D."/>
            <person name="Bevan M.W."/>
        </authorList>
    </citation>
    <scope>NUCLEOTIDE SEQUENCE</scope>
    <source>
        <strain evidence="2">Bd21</strain>
    </source>
</reference>
<dbReference type="PANTHER" id="PTHR31676:SF14">
    <property type="entry name" value="OS03G0393600 PROTEIN"/>
    <property type="match status" value="1"/>
</dbReference>
<dbReference type="OMA" id="CMLEANS"/>
<evidence type="ECO:0000313" key="2">
    <source>
        <dbReference type="EMBL" id="KQK15709.1"/>
    </source>
</evidence>
<gene>
    <name evidence="3" type="primary">LOC104582053</name>
    <name evidence="2" type="ORF">BRADI_1g24510v3</name>
</gene>
<dbReference type="AlphaFoldDB" id="I1GTD8"/>
<dbReference type="EnsemblPlants" id="KQK15709">
    <property type="protein sequence ID" value="KQK15709"/>
    <property type="gene ID" value="BRADI_1g24510v3"/>
</dbReference>
<dbReference type="eggNOG" id="ENOG502R3FH">
    <property type="taxonomic scope" value="Eukaryota"/>
</dbReference>
<dbReference type="RefSeq" id="XP_010229643.1">
    <property type="nucleotide sequence ID" value="XM_010231341.1"/>
</dbReference>
<feature type="chain" id="PRO_5014094058" description="Xylanase inhibitor C-terminal domain-containing protein" evidence="1">
    <location>
        <begin position="22"/>
        <end position="154"/>
    </location>
</feature>
<dbReference type="PANTHER" id="PTHR31676">
    <property type="entry name" value="T31J12.3 PROTEIN-RELATED"/>
    <property type="match status" value="1"/>
</dbReference>
<dbReference type="FunCoup" id="I1GTD8">
    <property type="interactions" value="817"/>
</dbReference>
<evidence type="ECO:0000313" key="3">
    <source>
        <dbReference type="EnsemblPlants" id="KQK15709"/>
    </source>
</evidence>
<dbReference type="EMBL" id="CM000880">
    <property type="protein sequence ID" value="KQK15709.1"/>
    <property type="molecule type" value="Genomic_DNA"/>
</dbReference>
<dbReference type="SUPFAM" id="SSF141562">
    <property type="entry name" value="At5g01610-like"/>
    <property type="match status" value="1"/>
</dbReference>
<accession>I1GTD8</accession>